<dbReference type="HOGENOM" id="CLU_2968507_0_0_2"/>
<organism evidence="1 2">
    <name type="scientific">Methanobrevibacter smithii (strain ATCC 35061 / DSM 861 / OCM 144 / PS)</name>
    <dbReference type="NCBI Taxonomy" id="420247"/>
    <lineage>
        <taxon>Archaea</taxon>
        <taxon>Methanobacteriati</taxon>
        <taxon>Methanobacteriota</taxon>
        <taxon>Methanomada group</taxon>
        <taxon>Methanobacteria</taxon>
        <taxon>Methanobacteriales</taxon>
        <taxon>Methanobacteriaceae</taxon>
        <taxon>Methanobrevibacter</taxon>
    </lineage>
</organism>
<dbReference type="EMBL" id="CP000678">
    <property type="protein sequence ID" value="ABQ87711.1"/>
    <property type="molecule type" value="Genomic_DNA"/>
</dbReference>
<dbReference type="EnsemblBacteria" id="ABQ87711">
    <property type="protein sequence ID" value="ABQ87711"/>
    <property type="gene ID" value="Msm_1506"/>
</dbReference>
<dbReference type="KEGG" id="msi:Msm_1506"/>
<dbReference type="STRING" id="420247.Msm_1506"/>
<dbReference type="AlphaFoldDB" id="A5UND3"/>
<protein>
    <submittedName>
        <fullName evidence="1">Uncharacterized protein</fullName>
    </submittedName>
</protein>
<reference evidence="1 2" key="1">
    <citation type="journal article" date="2007" name="Proc. Natl. Acad. Sci. U.S.A.">
        <title>Genomic and metabolic adaptations of Methanobrevibacter smithii to the human gut.</title>
        <authorList>
            <person name="Samuel B.S."/>
            <person name="Hansen E.E."/>
            <person name="Manchester J.K."/>
            <person name="Coutinho P.M."/>
            <person name="Henrissat B."/>
            <person name="Fulton R."/>
            <person name="Latreille P."/>
            <person name="Kim K."/>
            <person name="Wilson R.K."/>
            <person name="Gordon J.I."/>
        </authorList>
    </citation>
    <scope>NUCLEOTIDE SEQUENCE [LARGE SCALE GENOMIC DNA]</scope>
    <source>
        <strain evidence="2">ATCC 35061 / DSM 861 / OCM 144 / PS</strain>
    </source>
</reference>
<dbReference type="Proteomes" id="UP000001992">
    <property type="component" value="Chromosome"/>
</dbReference>
<gene>
    <name evidence="1" type="ordered locus">Msm_1506</name>
</gene>
<evidence type="ECO:0000313" key="1">
    <source>
        <dbReference type="EMBL" id="ABQ87711.1"/>
    </source>
</evidence>
<dbReference type="BioCyc" id="MSMI420247:GHWZ-1544-MONOMER"/>
<keyword evidence="2" id="KW-1185">Reference proteome</keyword>
<evidence type="ECO:0000313" key="2">
    <source>
        <dbReference type="Proteomes" id="UP000001992"/>
    </source>
</evidence>
<proteinExistence type="predicted"/>
<name>A5UND3_METS3</name>
<sequence>MIKANKQILSTIQFDCGDNDLNEFLLKDSFKNLENSLSKIIIYIIFIKNIIRRFNYGN</sequence>
<accession>A5UND3</accession>